<feature type="compositionally biased region" description="Low complexity" evidence="1">
    <location>
        <begin position="72"/>
        <end position="84"/>
    </location>
</feature>
<keyword evidence="3" id="KW-1185">Reference proteome</keyword>
<feature type="region of interest" description="Disordered" evidence="1">
    <location>
        <begin position="1"/>
        <end position="125"/>
    </location>
</feature>
<dbReference type="Proteomes" id="UP001642540">
    <property type="component" value="Unassembled WGS sequence"/>
</dbReference>
<feature type="compositionally biased region" description="Acidic residues" evidence="1">
    <location>
        <begin position="367"/>
        <end position="396"/>
    </location>
</feature>
<protein>
    <submittedName>
        <fullName evidence="2">Uncharacterized protein</fullName>
    </submittedName>
</protein>
<feature type="compositionally biased region" description="Polar residues" evidence="1">
    <location>
        <begin position="304"/>
        <end position="314"/>
    </location>
</feature>
<feature type="compositionally biased region" description="Polar residues" evidence="1">
    <location>
        <begin position="21"/>
        <end position="30"/>
    </location>
</feature>
<feature type="compositionally biased region" description="Low complexity" evidence="1">
    <location>
        <begin position="334"/>
        <end position="343"/>
    </location>
</feature>
<feature type="region of interest" description="Disordered" evidence="1">
    <location>
        <begin position="142"/>
        <end position="165"/>
    </location>
</feature>
<comment type="caution">
    <text evidence="2">The sequence shown here is derived from an EMBL/GenBank/DDBJ whole genome shotgun (WGS) entry which is preliminary data.</text>
</comment>
<evidence type="ECO:0000313" key="3">
    <source>
        <dbReference type="Proteomes" id="UP001642540"/>
    </source>
</evidence>
<feature type="compositionally biased region" description="Polar residues" evidence="1">
    <location>
        <begin position="42"/>
        <end position="63"/>
    </location>
</feature>
<evidence type="ECO:0000256" key="1">
    <source>
        <dbReference type="SAM" id="MobiDB-lite"/>
    </source>
</evidence>
<accession>A0ABP1R8T1</accession>
<sequence>METEETESELRSEDSEPEPNSDISNTLRSKNVTRRRMRTGSDADSNSNPVNSEVQIQSAGQQLNEEDNTEANKSSSKGNSPKNSTPNFWQKLKNAVSPKWQTAKSAPQEDVQLRKVLSRHTRSADADQANKIIRNLSDDFANLDETTPGNDIDLENENQQRTENRATSTFCRETEENVSISSPIAGSSQSFHVDLLNKRIDTLLHNARLHNPNSPINERRKSIFSPVYGNTNSASWFETATPPKTYKPIPKPLTPRQLELTRQINKALNQFTTSTEQTQPNPPPRKWSSDSETDEESDIPPKPTQTAENNSEATEQGHPENSESTPDADRDSGENQNEEQANAHNSEGGNDIDNIEDNTADSNQREDDNEEEEENVSETEETIVDTEDDDEDEDNDEEHRQIKKIRIRGDIFDDTEDFILEEINFLKSTP</sequence>
<name>A0ABP1R8T1_9HEXA</name>
<organism evidence="2 3">
    <name type="scientific">Orchesella dallaii</name>
    <dbReference type="NCBI Taxonomy" id="48710"/>
    <lineage>
        <taxon>Eukaryota</taxon>
        <taxon>Metazoa</taxon>
        <taxon>Ecdysozoa</taxon>
        <taxon>Arthropoda</taxon>
        <taxon>Hexapoda</taxon>
        <taxon>Collembola</taxon>
        <taxon>Entomobryomorpha</taxon>
        <taxon>Entomobryoidea</taxon>
        <taxon>Orchesellidae</taxon>
        <taxon>Orchesellinae</taxon>
        <taxon>Orchesella</taxon>
    </lineage>
</organism>
<dbReference type="EMBL" id="CAXLJM020000058">
    <property type="protein sequence ID" value="CAL8119334.1"/>
    <property type="molecule type" value="Genomic_DNA"/>
</dbReference>
<evidence type="ECO:0000313" key="2">
    <source>
        <dbReference type="EMBL" id="CAL8119334.1"/>
    </source>
</evidence>
<feature type="compositionally biased region" description="Basic and acidic residues" evidence="1">
    <location>
        <begin position="315"/>
        <end position="333"/>
    </location>
</feature>
<reference evidence="2 3" key="1">
    <citation type="submission" date="2024-08" db="EMBL/GenBank/DDBJ databases">
        <authorList>
            <person name="Cucini C."/>
            <person name="Frati F."/>
        </authorList>
    </citation>
    <scope>NUCLEOTIDE SEQUENCE [LARGE SCALE GENOMIC DNA]</scope>
</reference>
<feature type="region of interest" description="Disordered" evidence="1">
    <location>
        <begin position="272"/>
        <end position="401"/>
    </location>
</feature>
<proteinExistence type="predicted"/>
<gene>
    <name evidence="2" type="ORF">ODALV1_LOCUS18504</name>
</gene>